<dbReference type="GO" id="GO:0016829">
    <property type="term" value="F:lyase activity"/>
    <property type="evidence" value="ECO:0007669"/>
    <property type="project" value="InterPro"/>
</dbReference>
<dbReference type="RefSeq" id="WP_244167629.1">
    <property type="nucleotide sequence ID" value="NZ_FMCS01000003.1"/>
</dbReference>
<evidence type="ECO:0000259" key="1">
    <source>
        <dbReference type="Pfam" id="PF03559"/>
    </source>
</evidence>
<reference evidence="3" key="1">
    <citation type="submission" date="2016-06" db="EMBL/GenBank/DDBJ databases">
        <authorList>
            <person name="Varghese N."/>
            <person name="Submissions Spin"/>
        </authorList>
    </citation>
    <scope>NUCLEOTIDE SEQUENCE [LARGE SCALE GENOMIC DNA]</scope>
    <source>
        <strain evidence="3">DSM 45246</strain>
    </source>
</reference>
<feature type="domain" description="dTDP-4-dehydro-6-deoxy-alpha-D-glucopyranose 2,3-dehydratase" evidence="1">
    <location>
        <begin position="22"/>
        <end position="221"/>
    </location>
</feature>
<dbReference type="Proteomes" id="UP000199629">
    <property type="component" value="Unassembled WGS sequence"/>
</dbReference>
<evidence type="ECO:0000313" key="2">
    <source>
        <dbReference type="EMBL" id="SCE89359.1"/>
    </source>
</evidence>
<proteinExistence type="predicted"/>
<dbReference type="EMBL" id="FMCS01000003">
    <property type="protein sequence ID" value="SCE89359.1"/>
    <property type="molecule type" value="Genomic_DNA"/>
</dbReference>
<sequence>MTGAATTPAASATATGWPDAGLWQWYEERRRASTSTVTQVPLDELRGWRTDPVTGDLGHRSGQFFTVTGLDVRGDGGPVPGWQQPIISQPEIGLLGLLVRRRAGLECLVQAKMEPGNVNGVQISPTVQATRSNYTRVHGGTGTPYLEHFVRPVRGSVVADVLQSEQGSWFLGKRNRNMVVEAVGPVPEQENFRWITLRDLQLLMGLDNVVNMDTRTVLACLAAVLRPSTRPTGDAFADLVARGFSPTGGAVERDVDVLSWLTALRSRRPLVARRIGLATVRGWHRDRHAIDHDAGRHFSIIGVDVRTAVREVPGWSQPLLRPRGRGVVAFLARPIGGVLHLLARACVQPGLRDVPELGPTVLCRPENYAHLPAAHRPPFLDAVLCAPPERIRYDCVLSEEGGRFHHAENRYLVVEADERVPVRPPEDFRWVTPRQLAMLLAHSHYVTVEGRSLLAALYSLAGSCP</sequence>
<dbReference type="InterPro" id="IPR005212">
    <property type="entry name" value="EvaA-like"/>
</dbReference>
<dbReference type="AlphaFoldDB" id="A0A1C4W038"/>
<protein>
    <submittedName>
        <fullName evidence="2">Oxidase EvaA</fullName>
    </submittedName>
</protein>
<dbReference type="Gene3D" id="3.90.79.40">
    <property type="entry name" value="EvaA sugar 2,3-dehydratase subunit"/>
    <property type="match status" value="2"/>
</dbReference>
<dbReference type="InterPro" id="IPR038153">
    <property type="entry name" value="EvaA-like_sf"/>
</dbReference>
<keyword evidence="3" id="KW-1185">Reference proteome</keyword>
<name>A0A1C4W038_9ACTN</name>
<dbReference type="Pfam" id="PF03559">
    <property type="entry name" value="Hexose_dehydrat"/>
    <property type="match status" value="2"/>
</dbReference>
<evidence type="ECO:0000313" key="3">
    <source>
        <dbReference type="Proteomes" id="UP000199629"/>
    </source>
</evidence>
<feature type="domain" description="dTDP-4-dehydro-6-deoxy-alpha-D-glucopyranose 2,3-dehydratase" evidence="1">
    <location>
        <begin position="256"/>
        <end position="457"/>
    </location>
</feature>
<gene>
    <name evidence="2" type="ORF">GA0070214_10362</name>
</gene>
<organism evidence="2 3">
    <name type="scientific">Micromonospora chaiyaphumensis</name>
    <dbReference type="NCBI Taxonomy" id="307119"/>
    <lineage>
        <taxon>Bacteria</taxon>
        <taxon>Bacillati</taxon>
        <taxon>Actinomycetota</taxon>
        <taxon>Actinomycetes</taxon>
        <taxon>Micromonosporales</taxon>
        <taxon>Micromonosporaceae</taxon>
        <taxon>Micromonospora</taxon>
    </lineage>
</organism>
<accession>A0A1C4W038</accession>